<sequence length="168" mass="18769">MATPPLISLIWAMDRNRLIGRQNSLPWHLPADMAWFRRQTMGKPVLMGRKTYESIGRALPGRTNLILSRQQGLHIAGCSVADNLAAALASVAGSEELMVMGGAEIYSLLLPHADRLYITEVDAACEGDAWFPEFDRTAWQVVHHESHPADASNIYPYTFTVLERRQPL</sequence>
<evidence type="ECO:0000256" key="4">
    <source>
        <dbReference type="ARBA" id="ARBA00022563"/>
    </source>
</evidence>
<comment type="pathway">
    <text evidence="1 8">Cofactor biosynthesis; tetrahydrofolate biosynthesis; 5,6,7,8-tetrahydrofolate from 7,8-dihydrofolate: step 1/1.</text>
</comment>
<dbReference type="Gene3D" id="3.40.430.10">
    <property type="entry name" value="Dihydrofolate Reductase, subunit A"/>
    <property type="match status" value="1"/>
</dbReference>
<dbReference type="GO" id="GO:0070401">
    <property type="term" value="F:NADP+ binding"/>
    <property type="evidence" value="ECO:0007669"/>
    <property type="project" value="UniProtKB-ARBA"/>
</dbReference>
<dbReference type="GO" id="GO:0006730">
    <property type="term" value="P:one-carbon metabolic process"/>
    <property type="evidence" value="ECO:0007669"/>
    <property type="project" value="UniProtKB-KW"/>
</dbReference>
<dbReference type="EMBL" id="VBRY01000007">
    <property type="protein sequence ID" value="TLS66965.1"/>
    <property type="molecule type" value="Genomic_DNA"/>
</dbReference>
<keyword evidence="5 8" id="KW-0521">NADP</keyword>
<dbReference type="PIRSF" id="PIRSF000194">
    <property type="entry name" value="DHFR"/>
    <property type="match status" value="1"/>
</dbReference>
<proteinExistence type="inferred from homology"/>
<evidence type="ECO:0000256" key="8">
    <source>
        <dbReference type="PIRNR" id="PIRNR000194"/>
    </source>
</evidence>
<organism evidence="11 12">
    <name type="scientific">Mariprofundus erugo</name>
    <dbReference type="NCBI Taxonomy" id="2528639"/>
    <lineage>
        <taxon>Bacteria</taxon>
        <taxon>Pseudomonadati</taxon>
        <taxon>Pseudomonadota</taxon>
        <taxon>Candidatius Mariprofundia</taxon>
        <taxon>Mariprofundales</taxon>
        <taxon>Mariprofundaceae</taxon>
        <taxon>Mariprofundus</taxon>
    </lineage>
</organism>
<dbReference type="CDD" id="cd00209">
    <property type="entry name" value="DHFR"/>
    <property type="match status" value="1"/>
</dbReference>
<dbReference type="GO" id="GO:0046452">
    <property type="term" value="P:dihydrofolate metabolic process"/>
    <property type="evidence" value="ECO:0007669"/>
    <property type="project" value="TreeGrafter"/>
</dbReference>
<dbReference type="PANTHER" id="PTHR48069">
    <property type="entry name" value="DIHYDROFOLATE REDUCTASE"/>
    <property type="match status" value="1"/>
</dbReference>
<dbReference type="EC" id="1.5.1.3" evidence="3 8"/>
<comment type="catalytic activity">
    <reaction evidence="8">
        <text>(6S)-5,6,7,8-tetrahydrofolate + NADP(+) = 7,8-dihydrofolate + NADPH + H(+)</text>
        <dbReference type="Rhea" id="RHEA:15009"/>
        <dbReference type="ChEBI" id="CHEBI:15378"/>
        <dbReference type="ChEBI" id="CHEBI:57451"/>
        <dbReference type="ChEBI" id="CHEBI:57453"/>
        <dbReference type="ChEBI" id="CHEBI:57783"/>
        <dbReference type="ChEBI" id="CHEBI:58349"/>
        <dbReference type="EC" id="1.5.1.3"/>
    </reaction>
</comment>
<evidence type="ECO:0000256" key="3">
    <source>
        <dbReference type="ARBA" id="ARBA00012856"/>
    </source>
</evidence>
<accession>A0A5R9GPF7</accession>
<evidence type="ECO:0000313" key="11">
    <source>
        <dbReference type="EMBL" id="TLS66965.1"/>
    </source>
</evidence>
<name>A0A5R9GPF7_9PROT</name>
<evidence type="ECO:0000313" key="12">
    <source>
        <dbReference type="Proteomes" id="UP000306585"/>
    </source>
</evidence>
<reference evidence="11 12" key="1">
    <citation type="journal article" date="2019" name="Appl. Environ. Microbiol.">
        <title>Environmental Evidence and Genomic Insight of Iron-oxidizing Bacteria Preference Towards More Corrosion Resistant Stainless Steel at Higher Salinities.</title>
        <authorList>
            <person name="Garrison C.E."/>
            <person name="Price K.A."/>
            <person name="Field E.K."/>
        </authorList>
    </citation>
    <scope>NUCLEOTIDE SEQUENCE [LARGE SCALE GENOMIC DNA]</scope>
    <source>
        <strain evidence="11 12">P3</strain>
    </source>
</reference>
<dbReference type="PRINTS" id="PR00070">
    <property type="entry name" value="DHFR"/>
</dbReference>
<dbReference type="SUPFAM" id="SSF53597">
    <property type="entry name" value="Dihydrofolate reductase-like"/>
    <property type="match status" value="1"/>
</dbReference>
<keyword evidence="12" id="KW-1185">Reference proteome</keyword>
<protein>
    <recommendedName>
        <fullName evidence="3 8">Dihydrofolate reductase</fullName>
        <ecNumber evidence="3 8">1.5.1.3</ecNumber>
    </recommendedName>
</protein>
<feature type="domain" description="DHFR" evidence="10">
    <location>
        <begin position="6"/>
        <end position="164"/>
    </location>
</feature>
<dbReference type="PROSITE" id="PS51330">
    <property type="entry name" value="DHFR_2"/>
    <property type="match status" value="1"/>
</dbReference>
<dbReference type="Proteomes" id="UP000306585">
    <property type="component" value="Unassembled WGS sequence"/>
</dbReference>
<dbReference type="InterPro" id="IPR017925">
    <property type="entry name" value="DHFR_CS"/>
</dbReference>
<evidence type="ECO:0000256" key="2">
    <source>
        <dbReference type="ARBA" id="ARBA00009539"/>
    </source>
</evidence>
<dbReference type="PANTHER" id="PTHR48069:SF3">
    <property type="entry name" value="DIHYDROFOLATE REDUCTASE"/>
    <property type="match status" value="1"/>
</dbReference>
<gene>
    <name evidence="11" type="primary">folA</name>
    <name evidence="11" type="ORF">FEF65_08360</name>
</gene>
<comment type="caution">
    <text evidence="11">The sequence shown here is derived from an EMBL/GenBank/DDBJ whole genome shotgun (WGS) entry which is preliminary data.</text>
</comment>
<dbReference type="FunFam" id="3.40.430.10:FF:000001">
    <property type="entry name" value="Dihydrofolate reductase"/>
    <property type="match status" value="1"/>
</dbReference>
<keyword evidence="6 8" id="KW-0560">Oxidoreductase</keyword>
<evidence type="ECO:0000259" key="10">
    <source>
        <dbReference type="PROSITE" id="PS51330"/>
    </source>
</evidence>
<evidence type="ECO:0000256" key="9">
    <source>
        <dbReference type="RuleBase" id="RU004474"/>
    </source>
</evidence>
<dbReference type="NCBIfam" id="NF008037">
    <property type="entry name" value="PRK10769.1"/>
    <property type="match status" value="1"/>
</dbReference>
<dbReference type="Pfam" id="PF00186">
    <property type="entry name" value="DHFR_1"/>
    <property type="match status" value="1"/>
</dbReference>
<keyword evidence="4 8" id="KW-0554">One-carbon metabolism</keyword>
<dbReference type="GO" id="GO:0046655">
    <property type="term" value="P:folic acid metabolic process"/>
    <property type="evidence" value="ECO:0007669"/>
    <property type="project" value="TreeGrafter"/>
</dbReference>
<dbReference type="InterPro" id="IPR012259">
    <property type="entry name" value="DHFR"/>
</dbReference>
<dbReference type="InterPro" id="IPR024072">
    <property type="entry name" value="DHFR-like_dom_sf"/>
</dbReference>
<dbReference type="AlphaFoldDB" id="A0A5R9GPF7"/>
<dbReference type="GO" id="GO:0046654">
    <property type="term" value="P:tetrahydrofolate biosynthetic process"/>
    <property type="evidence" value="ECO:0007669"/>
    <property type="project" value="UniProtKB-UniPathway"/>
</dbReference>
<dbReference type="PROSITE" id="PS00075">
    <property type="entry name" value="DHFR_1"/>
    <property type="match status" value="1"/>
</dbReference>
<dbReference type="RefSeq" id="WP_138239355.1">
    <property type="nucleotide sequence ID" value="NZ_VBRY01000007.1"/>
</dbReference>
<comment type="function">
    <text evidence="7 8">Key enzyme in folate metabolism. Catalyzes an essential reaction for de novo glycine and purine synthesis, and for DNA precursor synthesis.</text>
</comment>
<dbReference type="UniPathway" id="UPA00077">
    <property type="reaction ID" value="UER00158"/>
</dbReference>
<dbReference type="GO" id="GO:0004146">
    <property type="term" value="F:dihydrofolate reductase activity"/>
    <property type="evidence" value="ECO:0007669"/>
    <property type="project" value="UniProtKB-EC"/>
</dbReference>
<evidence type="ECO:0000256" key="1">
    <source>
        <dbReference type="ARBA" id="ARBA00004903"/>
    </source>
</evidence>
<evidence type="ECO:0000256" key="6">
    <source>
        <dbReference type="ARBA" id="ARBA00023002"/>
    </source>
</evidence>
<dbReference type="GO" id="GO:0005829">
    <property type="term" value="C:cytosol"/>
    <property type="evidence" value="ECO:0007669"/>
    <property type="project" value="TreeGrafter"/>
</dbReference>
<comment type="similarity">
    <text evidence="2 8 9">Belongs to the dihydrofolate reductase family.</text>
</comment>
<evidence type="ECO:0000256" key="7">
    <source>
        <dbReference type="ARBA" id="ARBA00025067"/>
    </source>
</evidence>
<evidence type="ECO:0000256" key="5">
    <source>
        <dbReference type="ARBA" id="ARBA00022857"/>
    </source>
</evidence>
<dbReference type="InterPro" id="IPR001796">
    <property type="entry name" value="DHFR_dom"/>
</dbReference>